<name>A0A4R2QW44_9PSEU</name>
<keyword evidence="3" id="KW-1185">Reference proteome</keyword>
<evidence type="ECO:0000256" key="1">
    <source>
        <dbReference type="SAM" id="Phobius"/>
    </source>
</evidence>
<accession>A0A4R2QW44</accession>
<feature type="transmembrane region" description="Helical" evidence="1">
    <location>
        <begin position="140"/>
        <end position="160"/>
    </location>
</feature>
<comment type="caution">
    <text evidence="2">The sequence shown here is derived from an EMBL/GenBank/DDBJ whole genome shotgun (WGS) entry which is preliminary data.</text>
</comment>
<evidence type="ECO:0000313" key="3">
    <source>
        <dbReference type="Proteomes" id="UP000294911"/>
    </source>
</evidence>
<gene>
    <name evidence="2" type="ORF">EV191_105191</name>
</gene>
<feature type="transmembrane region" description="Helical" evidence="1">
    <location>
        <begin position="21"/>
        <end position="42"/>
    </location>
</feature>
<reference evidence="2 3" key="1">
    <citation type="submission" date="2019-03" db="EMBL/GenBank/DDBJ databases">
        <title>Genomic Encyclopedia of Type Strains, Phase IV (KMG-IV): sequencing the most valuable type-strain genomes for metagenomic binning, comparative biology and taxonomic classification.</title>
        <authorList>
            <person name="Goeker M."/>
        </authorList>
    </citation>
    <scope>NUCLEOTIDE SEQUENCE [LARGE SCALE GENOMIC DNA]</scope>
    <source>
        <strain evidence="2 3">DSM 45765</strain>
    </source>
</reference>
<keyword evidence="1" id="KW-1133">Transmembrane helix</keyword>
<keyword evidence="1" id="KW-0472">Membrane</keyword>
<dbReference type="AlphaFoldDB" id="A0A4R2QW44"/>
<evidence type="ECO:0000313" key="2">
    <source>
        <dbReference type="EMBL" id="TCP53128.1"/>
    </source>
</evidence>
<dbReference type="Proteomes" id="UP000294911">
    <property type="component" value="Unassembled WGS sequence"/>
</dbReference>
<sequence length="177" mass="19192">MSNLFSSLGAFGKKFNPLGRVFLILAALVLIAGLGVQLVAGFGGSRLTDHRNDYYEWTGGTLLIEEDEPDGRASFKCQVEPEQGGQRDVSVGPSERDRPNYQRETYEPWFSGSAQVSCGDYVTVFTGTFADMRAFTQSRMYLWLGGGAVVVLLVLAFVVGRRRGAGQGNRGRPGGKG</sequence>
<dbReference type="EMBL" id="SLXQ01000005">
    <property type="protein sequence ID" value="TCP53128.1"/>
    <property type="molecule type" value="Genomic_DNA"/>
</dbReference>
<dbReference type="RefSeq" id="WP_165912956.1">
    <property type="nucleotide sequence ID" value="NZ_SLXQ01000005.1"/>
</dbReference>
<organism evidence="2 3">
    <name type="scientific">Tamaricihabitans halophyticus</name>
    <dbReference type="NCBI Taxonomy" id="1262583"/>
    <lineage>
        <taxon>Bacteria</taxon>
        <taxon>Bacillati</taxon>
        <taxon>Actinomycetota</taxon>
        <taxon>Actinomycetes</taxon>
        <taxon>Pseudonocardiales</taxon>
        <taxon>Pseudonocardiaceae</taxon>
        <taxon>Tamaricihabitans</taxon>
    </lineage>
</organism>
<keyword evidence="1" id="KW-0812">Transmembrane</keyword>
<proteinExistence type="predicted"/>
<protein>
    <submittedName>
        <fullName evidence="2">Uncharacterized protein</fullName>
    </submittedName>
</protein>